<keyword evidence="6" id="KW-0548">Nucleotidyltransferase</keyword>
<evidence type="ECO:0000256" key="3">
    <source>
        <dbReference type="ARBA" id="ARBA00012389"/>
    </source>
</evidence>
<dbReference type="GO" id="GO:0004515">
    <property type="term" value="F:nicotinate-nucleotide adenylyltransferase activity"/>
    <property type="evidence" value="ECO:0007669"/>
    <property type="project" value="UniProtKB-EC"/>
</dbReference>
<dbReference type="SUPFAM" id="SSF52374">
    <property type="entry name" value="Nucleotidylyl transferase"/>
    <property type="match status" value="1"/>
</dbReference>
<keyword evidence="7" id="KW-0547">Nucleotide-binding</keyword>
<dbReference type="Gene3D" id="3.40.50.620">
    <property type="entry name" value="HUPs"/>
    <property type="match status" value="1"/>
</dbReference>
<feature type="domain" description="Cytidyltransferase-like" evidence="11">
    <location>
        <begin position="32"/>
        <end position="166"/>
    </location>
</feature>
<comment type="caution">
    <text evidence="12">The sequence shown here is derived from an EMBL/GenBank/DDBJ whole genome shotgun (WGS) entry which is preliminary data.</text>
</comment>
<accession>A0A1F8FBE0</accession>
<evidence type="ECO:0000259" key="11">
    <source>
        <dbReference type="Pfam" id="PF01467"/>
    </source>
</evidence>
<evidence type="ECO:0000256" key="10">
    <source>
        <dbReference type="ARBA" id="ARBA00048721"/>
    </source>
</evidence>
<evidence type="ECO:0000313" key="12">
    <source>
        <dbReference type="EMBL" id="OGN10447.1"/>
    </source>
</evidence>
<dbReference type="EC" id="2.7.7.18" evidence="3"/>
<evidence type="ECO:0000256" key="8">
    <source>
        <dbReference type="ARBA" id="ARBA00022840"/>
    </source>
</evidence>
<keyword evidence="4" id="KW-0662">Pyridine nucleotide biosynthesis</keyword>
<proteinExistence type="predicted"/>
<comment type="catalytic activity">
    <reaction evidence="10">
        <text>nicotinate beta-D-ribonucleotide + ATP + H(+) = deamido-NAD(+) + diphosphate</text>
        <dbReference type="Rhea" id="RHEA:22860"/>
        <dbReference type="ChEBI" id="CHEBI:15378"/>
        <dbReference type="ChEBI" id="CHEBI:30616"/>
        <dbReference type="ChEBI" id="CHEBI:33019"/>
        <dbReference type="ChEBI" id="CHEBI:57502"/>
        <dbReference type="ChEBI" id="CHEBI:58437"/>
        <dbReference type="EC" id="2.7.7.18"/>
    </reaction>
</comment>
<sequence>MTNNFLKNIFSVYRTLNAKGKNMSDIILFGLSANPPANHHIGIVRSLLEVSSKVIIIPSGTRKQKPSTSTTSPKDRKEMVSLAFGQVPNTEIDFYDLDNETFTPTWLLDKKYKDKFPDSKIWHAIGGDLVAGGKNGESEIQRIWQKGNEIWNQLNWIIIDHPLLPVNSEDLPPNGKIVEISGFSGRSTDVRNRVAAGQPITELVPPEIEKYILKKGLYTCKF</sequence>
<dbReference type="EMBL" id="MGJP01000007">
    <property type="protein sequence ID" value="OGN10447.1"/>
    <property type="molecule type" value="Genomic_DNA"/>
</dbReference>
<evidence type="ECO:0000313" key="13">
    <source>
        <dbReference type="Proteomes" id="UP000177167"/>
    </source>
</evidence>
<protein>
    <recommendedName>
        <fullName evidence="3">nicotinate-nucleotide adenylyltransferase</fullName>
        <ecNumber evidence="3">2.7.7.18</ecNumber>
    </recommendedName>
</protein>
<keyword evidence="9" id="KW-0520">NAD</keyword>
<keyword evidence="8" id="KW-0067">ATP-binding</keyword>
<evidence type="ECO:0000256" key="4">
    <source>
        <dbReference type="ARBA" id="ARBA00022642"/>
    </source>
</evidence>
<evidence type="ECO:0000256" key="1">
    <source>
        <dbReference type="ARBA" id="ARBA00002324"/>
    </source>
</evidence>
<evidence type="ECO:0000256" key="2">
    <source>
        <dbReference type="ARBA" id="ARBA00005019"/>
    </source>
</evidence>
<dbReference type="AlphaFoldDB" id="A0A1F8FBE0"/>
<comment type="pathway">
    <text evidence="2">Cofactor biosynthesis; NAD(+) biosynthesis; deamido-NAD(+) from nicotinate D-ribonucleotide: step 1/1.</text>
</comment>
<dbReference type="GO" id="GO:0005524">
    <property type="term" value="F:ATP binding"/>
    <property type="evidence" value="ECO:0007669"/>
    <property type="project" value="UniProtKB-KW"/>
</dbReference>
<dbReference type="InterPro" id="IPR004821">
    <property type="entry name" value="Cyt_trans-like"/>
</dbReference>
<dbReference type="PANTHER" id="PTHR39321:SF3">
    <property type="entry name" value="PHOSPHOPANTETHEINE ADENYLYLTRANSFERASE"/>
    <property type="match status" value="1"/>
</dbReference>
<evidence type="ECO:0000256" key="5">
    <source>
        <dbReference type="ARBA" id="ARBA00022679"/>
    </source>
</evidence>
<dbReference type="Proteomes" id="UP000177167">
    <property type="component" value="Unassembled WGS sequence"/>
</dbReference>
<dbReference type="UniPathway" id="UPA00253">
    <property type="reaction ID" value="UER00332"/>
</dbReference>
<dbReference type="GO" id="GO:0009435">
    <property type="term" value="P:NAD+ biosynthetic process"/>
    <property type="evidence" value="ECO:0007669"/>
    <property type="project" value="UniProtKB-UniPathway"/>
</dbReference>
<reference evidence="12 13" key="1">
    <citation type="journal article" date="2016" name="Nat. Commun.">
        <title>Thousands of microbial genomes shed light on interconnected biogeochemical processes in an aquifer system.</title>
        <authorList>
            <person name="Anantharaman K."/>
            <person name="Brown C.T."/>
            <person name="Hug L.A."/>
            <person name="Sharon I."/>
            <person name="Castelle C.J."/>
            <person name="Probst A.J."/>
            <person name="Thomas B.C."/>
            <person name="Singh A."/>
            <person name="Wilkins M.J."/>
            <person name="Karaoz U."/>
            <person name="Brodie E.L."/>
            <person name="Williams K.H."/>
            <person name="Hubbard S.S."/>
            <person name="Banfield J.F."/>
        </authorList>
    </citation>
    <scope>NUCLEOTIDE SEQUENCE [LARGE SCALE GENOMIC DNA]</scope>
</reference>
<name>A0A1F8FBE0_9BACT</name>
<dbReference type="InterPro" id="IPR005248">
    <property type="entry name" value="NadD/NMNAT"/>
</dbReference>
<evidence type="ECO:0000256" key="7">
    <source>
        <dbReference type="ARBA" id="ARBA00022741"/>
    </source>
</evidence>
<dbReference type="PANTHER" id="PTHR39321">
    <property type="entry name" value="NICOTINATE-NUCLEOTIDE ADENYLYLTRANSFERASE-RELATED"/>
    <property type="match status" value="1"/>
</dbReference>
<comment type="function">
    <text evidence="1">Catalyzes the reversible adenylation of nicotinate mononucleotide (NaMN) to nicotinic acid adenine dinucleotide (NaAD).</text>
</comment>
<dbReference type="Pfam" id="PF01467">
    <property type="entry name" value="CTP_transf_like"/>
    <property type="match status" value="1"/>
</dbReference>
<dbReference type="InterPro" id="IPR014729">
    <property type="entry name" value="Rossmann-like_a/b/a_fold"/>
</dbReference>
<evidence type="ECO:0000256" key="9">
    <source>
        <dbReference type="ARBA" id="ARBA00023027"/>
    </source>
</evidence>
<dbReference type="CDD" id="cd02165">
    <property type="entry name" value="NMNAT"/>
    <property type="match status" value="1"/>
</dbReference>
<organism evidence="12 13">
    <name type="scientific">Candidatus Yanofskybacteria bacterium RIFCSPHIGHO2_02_FULL_41_11</name>
    <dbReference type="NCBI Taxonomy" id="1802675"/>
    <lineage>
        <taxon>Bacteria</taxon>
        <taxon>Candidatus Yanofskyibacteriota</taxon>
    </lineage>
</organism>
<gene>
    <name evidence="12" type="ORF">A3J46_04955</name>
</gene>
<evidence type="ECO:0000256" key="6">
    <source>
        <dbReference type="ARBA" id="ARBA00022695"/>
    </source>
</evidence>
<keyword evidence="5" id="KW-0808">Transferase</keyword>